<evidence type="ECO:0000256" key="1">
    <source>
        <dbReference type="SAM" id="Coils"/>
    </source>
</evidence>
<name>A0ABY6CR58_9BACT</name>
<organism evidence="2 3">
    <name type="scientific">Reichenbachiella agarivorans</name>
    <dbReference type="NCBI Taxonomy" id="2979464"/>
    <lineage>
        <taxon>Bacteria</taxon>
        <taxon>Pseudomonadati</taxon>
        <taxon>Bacteroidota</taxon>
        <taxon>Cytophagia</taxon>
        <taxon>Cytophagales</taxon>
        <taxon>Reichenbachiellaceae</taxon>
        <taxon>Reichenbachiella</taxon>
    </lineage>
</organism>
<sequence>MKSIKDLIYFDTDKAKSLISQLNDGLISEISRAIEDETEESAGLGFDVKIVKGSLGDKTKERSLRTEKIELYHEMLNTIEHDLLEKNLLTPINETFDNWKGSFNDFMDEIPNFNYIKATGWASFEDFERFKRILSNFNEIQRLIFTSQLLETPEYRSLQDQIEQAKKTANQNSDRNLKAKDLNKIKALEKKIDDILKEQSSIHLFDEDWVERVRTFLDTFSPERLNFRLLPLDHFGDFQILSNLKAKFMLDGNFENTIFTYGSRPNIKLSVIGIITSCPRKDDPRVHPSDEYLAYSDDELSDEGQFDKAFRRVFDSFEAFEKFFFVPSFPKIAISPIAIYREVKFEK</sequence>
<dbReference type="InterPro" id="IPR045633">
    <property type="entry name" value="DUF6414"/>
</dbReference>
<evidence type="ECO:0000313" key="3">
    <source>
        <dbReference type="Proteomes" id="UP001065174"/>
    </source>
</evidence>
<keyword evidence="3" id="KW-1185">Reference proteome</keyword>
<reference evidence="2" key="1">
    <citation type="submission" date="2022-09" db="EMBL/GenBank/DDBJ databases">
        <title>Comparative genomics and taxonomic characterization of three novel marine species of genus Reichenbachiella exhibiting antioxidant and polysaccharide degradation activities.</title>
        <authorList>
            <person name="Muhammad N."/>
            <person name="Lee Y.-J."/>
            <person name="Ko J."/>
            <person name="Kim S.-G."/>
        </authorList>
    </citation>
    <scope>NUCLEOTIDE SEQUENCE</scope>
    <source>
        <strain evidence="2">BKB1-1</strain>
    </source>
</reference>
<protein>
    <submittedName>
        <fullName evidence="2">Uncharacterized protein</fullName>
    </submittedName>
</protein>
<accession>A0ABY6CR58</accession>
<dbReference type="Proteomes" id="UP001065174">
    <property type="component" value="Chromosome"/>
</dbReference>
<feature type="coiled-coil region" evidence="1">
    <location>
        <begin position="155"/>
        <end position="198"/>
    </location>
</feature>
<gene>
    <name evidence="2" type="ORF">N6H18_03365</name>
</gene>
<evidence type="ECO:0000313" key="2">
    <source>
        <dbReference type="EMBL" id="UXP32994.1"/>
    </source>
</evidence>
<dbReference type="Pfam" id="PF19952">
    <property type="entry name" value="DUF6414"/>
    <property type="match status" value="1"/>
</dbReference>
<dbReference type="RefSeq" id="WP_262310425.1">
    <property type="nucleotide sequence ID" value="NZ_CP106679.1"/>
</dbReference>
<keyword evidence="1" id="KW-0175">Coiled coil</keyword>
<proteinExistence type="predicted"/>
<dbReference type="EMBL" id="CP106679">
    <property type="protein sequence ID" value="UXP32994.1"/>
    <property type="molecule type" value="Genomic_DNA"/>
</dbReference>